<accession>A0A382UXP2</accession>
<proteinExistence type="predicted"/>
<sequence>LPVDGRMTDRLQCPEAFVVGEDHPGQCGPVHGAIRGQYPSPKLGGHRVANLVPVQDLAPDSVHIDDHRSPFG</sequence>
<evidence type="ECO:0000313" key="1">
    <source>
        <dbReference type="EMBL" id="SVD38927.1"/>
    </source>
</evidence>
<reference evidence="1" key="1">
    <citation type="submission" date="2018-05" db="EMBL/GenBank/DDBJ databases">
        <authorList>
            <person name="Lanie J.A."/>
            <person name="Ng W.-L."/>
            <person name="Kazmierczak K.M."/>
            <person name="Andrzejewski T.M."/>
            <person name="Davidsen T.M."/>
            <person name="Wayne K.J."/>
            <person name="Tettelin H."/>
            <person name="Glass J.I."/>
            <person name="Rusch D."/>
            <person name="Podicherti R."/>
            <person name="Tsui H.-C.T."/>
            <person name="Winkler M.E."/>
        </authorList>
    </citation>
    <scope>NUCLEOTIDE SEQUENCE</scope>
</reference>
<organism evidence="1">
    <name type="scientific">marine metagenome</name>
    <dbReference type="NCBI Taxonomy" id="408172"/>
    <lineage>
        <taxon>unclassified sequences</taxon>
        <taxon>metagenomes</taxon>
        <taxon>ecological metagenomes</taxon>
    </lineage>
</organism>
<feature type="non-terminal residue" evidence="1">
    <location>
        <position position="1"/>
    </location>
</feature>
<dbReference type="EMBL" id="UINC01147546">
    <property type="protein sequence ID" value="SVD38927.1"/>
    <property type="molecule type" value="Genomic_DNA"/>
</dbReference>
<protein>
    <submittedName>
        <fullName evidence="1">Uncharacterized protein</fullName>
    </submittedName>
</protein>
<dbReference type="AlphaFoldDB" id="A0A382UXP2"/>
<gene>
    <name evidence="1" type="ORF">METZ01_LOCUS391781</name>
</gene>
<name>A0A382UXP2_9ZZZZ</name>